<sequence length="123" mass="13697">MDTTAKRPLDADSITALVYGFYADVRADAQLGPLFDRAIGAHWDAHLARMVDFWSTVALGARSFKGDVFGKHMAVQGVEPGHFAIWLRLWGQRTDALFEPEVARELQQAAQGIARNLFRGYFG</sequence>
<gene>
    <name evidence="1" type="ORF">HF896_16500</name>
</gene>
<accession>A0A858ZWD9</accession>
<name>A0A858ZWD9_9BURK</name>
<dbReference type="CDD" id="cd08916">
    <property type="entry name" value="TrHb3_P"/>
    <property type="match status" value="1"/>
</dbReference>
<dbReference type="RefSeq" id="WP_013520034.1">
    <property type="nucleotide sequence ID" value="NZ_CP051298.1"/>
</dbReference>
<dbReference type="GO" id="GO:0019825">
    <property type="term" value="F:oxygen binding"/>
    <property type="evidence" value="ECO:0007669"/>
    <property type="project" value="InterPro"/>
</dbReference>
<evidence type="ECO:0000313" key="2">
    <source>
        <dbReference type="Proteomes" id="UP000500755"/>
    </source>
</evidence>
<reference evidence="1 2" key="1">
    <citation type="submission" date="2020-05" db="EMBL/GenBank/DDBJ databases">
        <title>Complete genome sequence of Alicycliphilus denitrificans DP3.</title>
        <authorList>
            <person name="Chen X."/>
        </authorList>
    </citation>
    <scope>NUCLEOTIDE SEQUENCE [LARGE SCALE GENOMIC DNA]</scope>
    <source>
        <strain evidence="1 2">DP3</strain>
    </source>
</reference>
<proteinExistence type="predicted"/>
<protein>
    <submittedName>
        <fullName evidence="1">Group III truncated hemoglobin</fullName>
    </submittedName>
</protein>
<dbReference type="InterPro" id="IPR012292">
    <property type="entry name" value="Globin/Proto"/>
</dbReference>
<dbReference type="GO" id="GO:0020037">
    <property type="term" value="F:heme binding"/>
    <property type="evidence" value="ECO:0007669"/>
    <property type="project" value="InterPro"/>
</dbReference>
<dbReference type="AlphaFoldDB" id="A0A858ZWD9"/>
<dbReference type="OMA" id="RIAWAMH"/>
<dbReference type="Proteomes" id="UP000500755">
    <property type="component" value="Chromosome"/>
</dbReference>
<organism evidence="1 2">
    <name type="scientific">Alicycliphilus denitrificans</name>
    <dbReference type="NCBI Taxonomy" id="179636"/>
    <lineage>
        <taxon>Bacteria</taxon>
        <taxon>Pseudomonadati</taxon>
        <taxon>Pseudomonadota</taxon>
        <taxon>Betaproteobacteria</taxon>
        <taxon>Burkholderiales</taxon>
        <taxon>Comamonadaceae</taxon>
        <taxon>Alicycliphilus</taxon>
    </lineage>
</organism>
<dbReference type="EMBL" id="CP051298">
    <property type="protein sequence ID" value="QKD45108.1"/>
    <property type="molecule type" value="Genomic_DNA"/>
</dbReference>
<evidence type="ECO:0000313" key="1">
    <source>
        <dbReference type="EMBL" id="QKD45108.1"/>
    </source>
</evidence>
<dbReference type="InterPro" id="IPR009050">
    <property type="entry name" value="Globin-like_sf"/>
</dbReference>
<dbReference type="Gene3D" id="1.10.490.10">
    <property type="entry name" value="Globins"/>
    <property type="match status" value="1"/>
</dbReference>
<dbReference type="SUPFAM" id="SSF46458">
    <property type="entry name" value="Globin-like"/>
    <property type="match status" value="1"/>
</dbReference>